<gene>
    <name evidence="1" type="ORF">G4Y79_05215</name>
</gene>
<dbReference type="Proteomes" id="UP000594468">
    <property type="component" value="Chromosome"/>
</dbReference>
<reference evidence="1 2" key="1">
    <citation type="submission" date="2020-02" db="EMBL/GenBank/DDBJ databases">
        <authorList>
            <person name="Zheng R.K."/>
            <person name="Sun C.M."/>
        </authorList>
    </citation>
    <scope>NUCLEOTIDE SEQUENCE [LARGE SCALE GENOMIC DNA]</scope>
    <source>
        <strain evidence="2">rifampicinis</strain>
    </source>
</reference>
<protein>
    <submittedName>
        <fullName evidence="1">Uncharacterized protein</fullName>
    </submittedName>
</protein>
<name>A0A7S8EB96_9CHLR</name>
<dbReference type="KEGG" id="pmet:G4Y79_05215"/>
<keyword evidence="2" id="KW-1185">Reference proteome</keyword>
<evidence type="ECO:0000313" key="2">
    <source>
        <dbReference type="Proteomes" id="UP000594468"/>
    </source>
</evidence>
<evidence type="ECO:0000313" key="1">
    <source>
        <dbReference type="EMBL" id="QPC83780.1"/>
    </source>
</evidence>
<sequence>MSQNATSDDITKRLAAVAGEVEGIKAGIIGEPKGALPDDLLPCLLVHPRDEKVSGFTFRVDQRITPFYLDILILRVTHTSAALVSDELALVLPYRERVISYFRSNPKLKKADTGVVYTFRLTNGGQPGHKTVTRSDKNEQYLGLRFEAEAVTYHTRSS</sequence>
<dbReference type="AlphaFoldDB" id="A0A7S8EB96"/>
<accession>A0A7S8EB96</accession>
<dbReference type="EMBL" id="CP062983">
    <property type="protein sequence ID" value="QPC83780.1"/>
    <property type="molecule type" value="Genomic_DNA"/>
</dbReference>
<proteinExistence type="predicted"/>
<organism evidence="1 2">
    <name type="scientific">Phototrophicus methaneseepsis</name>
    <dbReference type="NCBI Taxonomy" id="2710758"/>
    <lineage>
        <taxon>Bacteria</taxon>
        <taxon>Bacillati</taxon>
        <taxon>Chloroflexota</taxon>
        <taxon>Candidatus Thermofontia</taxon>
        <taxon>Phototrophicales</taxon>
        <taxon>Phototrophicaceae</taxon>
        <taxon>Phototrophicus</taxon>
    </lineage>
</organism>
<dbReference type="RefSeq" id="WP_195171844.1">
    <property type="nucleotide sequence ID" value="NZ_CP062983.1"/>
</dbReference>